<evidence type="ECO:0000313" key="8">
    <source>
        <dbReference type="EMBL" id="QDV09134.1"/>
    </source>
</evidence>
<comment type="function">
    <text evidence="5">The purine nucleoside phosphorylases catalyze the phosphorolytic breakdown of the N-glycosidic bond in the beta-(deoxy)ribonucleoside molecules, with the formation of the corresponding free purine bases and pentose-1-phosphate.</text>
</comment>
<name>A0A518EYK5_9BACT</name>
<evidence type="ECO:0000259" key="7">
    <source>
        <dbReference type="Pfam" id="PF01048"/>
    </source>
</evidence>
<feature type="binding site" evidence="6">
    <location>
        <position position="116"/>
    </location>
    <ligand>
        <name>phosphate</name>
        <dbReference type="ChEBI" id="CHEBI:43474"/>
    </ligand>
</feature>
<dbReference type="UniPathway" id="UPA00606"/>
<dbReference type="PIRSF" id="PIRSF000477">
    <property type="entry name" value="PurNPase"/>
    <property type="match status" value="1"/>
</dbReference>
<keyword evidence="9" id="KW-1185">Reference proteome</keyword>
<dbReference type="GO" id="GO:0005737">
    <property type="term" value="C:cytoplasm"/>
    <property type="evidence" value="ECO:0007669"/>
    <property type="project" value="TreeGrafter"/>
</dbReference>
<keyword evidence="4 5" id="KW-0808">Transferase</keyword>
<dbReference type="EMBL" id="CP036434">
    <property type="protein sequence ID" value="QDV09134.1"/>
    <property type="molecule type" value="Genomic_DNA"/>
</dbReference>
<dbReference type="InterPro" id="IPR000845">
    <property type="entry name" value="Nucleoside_phosphorylase_d"/>
</dbReference>
<accession>A0A518EYK5</accession>
<dbReference type="GO" id="GO:0009116">
    <property type="term" value="P:nucleoside metabolic process"/>
    <property type="evidence" value="ECO:0007669"/>
    <property type="project" value="InterPro"/>
</dbReference>
<feature type="binding site" evidence="6">
    <location>
        <position position="188"/>
    </location>
    <ligand>
        <name>a purine D-ribonucleoside</name>
        <dbReference type="ChEBI" id="CHEBI:142355"/>
    </ligand>
</feature>
<dbReference type="OrthoDB" id="1523230at2"/>
<feature type="binding site" evidence="6">
    <location>
        <begin position="84"/>
        <end position="86"/>
    </location>
    <ligand>
        <name>phosphate</name>
        <dbReference type="ChEBI" id="CHEBI:43474"/>
    </ligand>
</feature>
<feature type="binding site" evidence="6">
    <location>
        <position position="33"/>
    </location>
    <ligand>
        <name>phosphate</name>
        <dbReference type="ChEBI" id="CHEBI:43474"/>
    </ligand>
</feature>
<keyword evidence="3 5" id="KW-0328">Glycosyltransferase</keyword>
<dbReference type="CDD" id="cd09009">
    <property type="entry name" value="PNP-EcPNPII_like"/>
    <property type="match status" value="1"/>
</dbReference>
<comment type="similarity">
    <text evidence="2 5">Belongs to the PNP/MTAP phosphorylase family.</text>
</comment>
<evidence type="ECO:0000256" key="5">
    <source>
        <dbReference type="PIRNR" id="PIRNR000477"/>
    </source>
</evidence>
<feature type="binding site" evidence="6">
    <location>
        <position position="207"/>
    </location>
    <ligand>
        <name>phosphate</name>
        <dbReference type="ChEBI" id="CHEBI:43474"/>
    </ligand>
</feature>
<dbReference type="SUPFAM" id="SSF53167">
    <property type="entry name" value="Purine and uridine phosphorylases"/>
    <property type="match status" value="1"/>
</dbReference>
<dbReference type="AlphaFoldDB" id="A0A518EYK5"/>
<comment type="pathway">
    <text evidence="1 5">Purine metabolism; purine nucleoside salvage.</text>
</comment>
<reference evidence="8 9" key="1">
    <citation type="submission" date="2019-02" db="EMBL/GenBank/DDBJ databases">
        <title>Deep-cultivation of Planctomycetes and their phenomic and genomic characterization uncovers novel biology.</title>
        <authorList>
            <person name="Wiegand S."/>
            <person name="Jogler M."/>
            <person name="Boedeker C."/>
            <person name="Pinto D."/>
            <person name="Vollmers J."/>
            <person name="Rivas-Marin E."/>
            <person name="Kohn T."/>
            <person name="Peeters S.H."/>
            <person name="Heuer A."/>
            <person name="Rast P."/>
            <person name="Oberbeckmann S."/>
            <person name="Bunk B."/>
            <person name="Jeske O."/>
            <person name="Meyerdierks A."/>
            <person name="Storesund J.E."/>
            <person name="Kallscheuer N."/>
            <person name="Luecker S."/>
            <person name="Lage O.M."/>
            <person name="Pohl T."/>
            <person name="Merkel B.J."/>
            <person name="Hornburger P."/>
            <person name="Mueller R.-W."/>
            <person name="Bruemmer F."/>
            <person name="Labrenz M."/>
            <person name="Spormann A.M."/>
            <person name="Op den Camp H."/>
            <person name="Overmann J."/>
            <person name="Amann R."/>
            <person name="Jetten M.S.M."/>
            <person name="Mascher T."/>
            <person name="Medema M.H."/>
            <person name="Devos D.P."/>
            <person name="Kaster A.-K."/>
            <person name="Ovreas L."/>
            <person name="Rohde M."/>
            <person name="Galperin M.Y."/>
            <person name="Jogler C."/>
        </authorList>
    </citation>
    <scope>NUCLEOTIDE SEQUENCE [LARGE SCALE GENOMIC DNA]</scope>
    <source>
        <strain evidence="8 9">Poly30</strain>
    </source>
</reference>
<feature type="domain" description="Nucleoside phosphorylase" evidence="7">
    <location>
        <begin position="27"/>
        <end position="264"/>
    </location>
</feature>
<dbReference type="InterPro" id="IPR011268">
    <property type="entry name" value="Purine_phosphorylase"/>
</dbReference>
<dbReference type="Proteomes" id="UP000320390">
    <property type="component" value="Chromosome"/>
</dbReference>
<sequence length="275" mass="28157">MAWQSHESLAAELRAVIEERGAVAPEVALVLGSGLGAFADTIDDPVVIEFGELPSMPGSSVPGHAGRFVLGHLDGVPVICQQGRVHLYEGWSAEVVTRAVRSFAQLGVRALVLTNAAGGLTAGLPVPHLMRITDHLNRQGRTSLAPGEERVGVPYDARVAAALDAASRATGVELRSGVYVGLLGPSYETAAEIRMLQALGAQAVGMSTVLEASAAAVCGLAVGAISCITNPGAGIESAPLDHGEVVEAGQAIAADFARLLRAAVPRIRAAVDEPG</sequence>
<organism evidence="8 9">
    <name type="scientific">Saltatorellus ferox</name>
    <dbReference type="NCBI Taxonomy" id="2528018"/>
    <lineage>
        <taxon>Bacteria</taxon>
        <taxon>Pseudomonadati</taxon>
        <taxon>Planctomycetota</taxon>
        <taxon>Planctomycetia</taxon>
        <taxon>Planctomycetia incertae sedis</taxon>
        <taxon>Saltatorellus</taxon>
    </lineage>
</organism>
<dbReference type="InterPro" id="IPR035994">
    <property type="entry name" value="Nucleoside_phosphorylase_sf"/>
</dbReference>
<dbReference type="Pfam" id="PF01048">
    <property type="entry name" value="PNP_UDP_1"/>
    <property type="match status" value="1"/>
</dbReference>
<dbReference type="PANTHER" id="PTHR11904:SF9">
    <property type="entry name" value="PURINE NUCLEOSIDE PHOSPHORYLASE-RELATED"/>
    <property type="match status" value="1"/>
</dbReference>
<dbReference type="Gene3D" id="3.40.50.1580">
    <property type="entry name" value="Nucleoside phosphorylase domain"/>
    <property type="match status" value="1"/>
</dbReference>
<evidence type="ECO:0000256" key="3">
    <source>
        <dbReference type="ARBA" id="ARBA00022676"/>
    </source>
</evidence>
<evidence type="ECO:0000256" key="6">
    <source>
        <dbReference type="PIRSR" id="PIRSR000477-2"/>
    </source>
</evidence>
<gene>
    <name evidence="8" type="primary">punA_2</name>
    <name evidence="8" type="ORF">Poly30_46910</name>
</gene>
<evidence type="ECO:0000256" key="1">
    <source>
        <dbReference type="ARBA" id="ARBA00005058"/>
    </source>
</evidence>
<dbReference type="EC" id="2.4.2.1" evidence="5"/>
<evidence type="ECO:0000256" key="4">
    <source>
        <dbReference type="ARBA" id="ARBA00022679"/>
    </source>
</evidence>
<feature type="binding site" evidence="6">
    <location>
        <position position="230"/>
    </location>
    <ligand>
        <name>a purine D-ribonucleoside</name>
        <dbReference type="ChEBI" id="CHEBI:142355"/>
    </ligand>
</feature>
<dbReference type="NCBIfam" id="TIGR01697">
    <property type="entry name" value="PNPH-PUNA-XAPA"/>
    <property type="match status" value="1"/>
</dbReference>
<protein>
    <recommendedName>
        <fullName evidence="5">Purine nucleoside phosphorylase</fullName>
        <ecNumber evidence="5">2.4.2.1</ecNumber>
    </recommendedName>
    <alternativeName>
        <fullName evidence="5">Inosine-guanosine phosphorylase</fullName>
    </alternativeName>
</protein>
<proteinExistence type="inferred from homology"/>
<dbReference type="GO" id="GO:0004731">
    <property type="term" value="F:purine-nucleoside phosphorylase activity"/>
    <property type="evidence" value="ECO:0007669"/>
    <property type="project" value="UniProtKB-EC"/>
</dbReference>
<dbReference type="PANTHER" id="PTHR11904">
    <property type="entry name" value="METHYLTHIOADENOSINE/PURINE NUCLEOSIDE PHOSPHORYLASE"/>
    <property type="match status" value="1"/>
</dbReference>
<evidence type="ECO:0000313" key="9">
    <source>
        <dbReference type="Proteomes" id="UP000320390"/>
    </source>
</evidence>
<evidence type="ECO:0000256" key="2">
    <source>
        <dbReference type="ARBA" id="ARBA00006751"/>
    </source>
</evidence>
<dbReference type="NCBIfam" id="NF006054">
    <property type="entry name" value="PRK08202.1"/>
    <property type="match status" value="1"/>
</dbReference>
<feature type="binding site" evidence="6">
    <location>
        <position position="64"/>
    </location>
    <ligand>
        <name>phosphate</name>
        <dbReference type="ChEBI" id="CHEBI:43474"/>
    </ligand>
</feature>